<dbReference type="OrthoDB" id="2784527at2759"/>
<dbReference type="CDD" id="cd02440">
    <property type="entry name" value="AdoMet_MTases"/>
    <property type="match status" value="1"/>
</dbReference>
<reference evidence="2 3" key="1">
    <citation type="submission" date="2016-07" db="EMBL/GenBank/DDBJ databases">
        <title>Draft genome of the white-rot fungus Obba rivulosa 3A-2.</title>
        <authorList>
            <consortium name="DOE Joint Genome Institute"/>
            <person name="Miettinen O."/>
            <person name="Riley R."/>
            <person name="Acob R."/>
            <person name="Barry K."/>
            <person name="Cullen D."/>
            <person name="De Vries R."/>
            <person name="Hainaut M."/>
            <person name="Hatakka A."/>
            <person name="Henrissat B."/>
            <person name="Hilden K."/>
            <person name="Kuo R."/>
            <person name="Labutti K."/>
            <person name="Lipzen A."/>
            <person name="Makela M.R."/>
            <person name="Sandor L."/>
            <person name="Spatafora J.W."/>
            <person name="Grigoriev I.V."/>
            <person name="Hibbett D.S."/>
        </authorList>
    </citation>
    <scope>NUCLEOTIDE SEQUENCE [LARGE SCALE GENOMIC DNA]</scope>
    <source>
        <strain evidence="2 3">3A-2</strain>
    </source>
</reference>
<evidence type="ECO:0000313" key="3">
    <source>
        <dbReference type="Proteomes" id="UP000250043"/>
    </source>
</evidence>
<dbReference type="PANTHER" id="PTHR47473">
    <property type="entry name" value="BTA1P"/>
    <property type="match status" value="1"/>
</dbReference>
<keyword evidence="1" id="KW-0472">Membrane</keyword>
<keyword evidence="1" id="KW-0812">Transmembrane</keyword>
<dbReference type="Gene3D" id="3.40.50.150">
    <property type="entry name" value="Vaccinia Virus protein VP39"/>
    <property type="match status" value="1"/>
</dbReference>
<name>A0A8E2AMQ3_9APHY</name>
<gene>
    <name evidence="2" type="ORF">OBBRIDRAFT_257899</name>
</gene>
<keyword evidence="2" id="KW-0489">Methyltransferase</keyword>
<dbReference type="AlphaFoldDB" id="A0A8E2AMQ3"/>
<evidence type="ECO:0000256" key="1">
    <source>
        <dbReference type="SAM" id="Phobius"/>
    </source>
</evidence>
<feature type="transmembrane region" description="Helical" evidence="1">
    <location>
        <begin position="20"/>
        <end position="39"/>
    </location>
</feature>
<dbReference type="Pfam" id="PF13489">
    <property type="entry name" value="Methyltransf_23"/>
    <property type="match status" value="1"/>
</dbReference>
<keyword evidence="3" id="KW-1185">Reference proteome</keyword>
<sequence length="417" mass="47047">MRSLVSELLPPSSIPEGTLVVVSGVSGLLVILLALYLSWRNLSVYWRFFYACFLKPFDHSSTSDGKATSQQAALESFYRSQAGIYDATRATLLRGREDMLRLAASQLKHRAIQGQPKPIWVDIGGGTGYNIEKMNAFVPIAEFFSAIYLVDLSPSLCAVARERFAALGWNNVHVVCEDARTFSFARTEKAGPSSKSESQRHHTKADYISMSYSLSMIPDFYSVLDSMVDLLAPLGVISCVDFYVQSASSYSLRTFTGGHHLRHVNWFSRFFWRNWFRFDRVHLDEGRRDYLEHRFGTILNVNGRNYKLGGIPYYVWLGCQRTATSTATGTLGREAAERIDAIATESPYLSPVHYAETQRANADAATHAATLQLRSKGFEAAILNLATNVPLPSFFYQNERWRLYYDETLPKHTQFGN</sequence>
<accession>A0A8E2AMQ3</accession>
<proteinExistence type="predicted"/>
<feature type="non-terminal residue" evidence="2">
    <location>
        <position position="1"/>
    </location>
</feature>
<dbReference type="Proteomes" id="UP000250043">
    <property type="component" value="Unassembled WGS sequence"/>
</dbReference>
<dbReference type="EMBL" id="KV722542">
    <property type="protein sequence ID" value="OCH86134.1"/>
    <property type="molecule type" value="Genomic_DNA"/>
</dbReference>
<keyword evidence="1" id="KW-1133">Transmembrane helix</keyword>
<organism evidence="2 3">
    <name type="scientific">Obba rivulosa</name>
    <dbReference type="NCBI Taxonomy" id="1052685"/>
    <lineage>
        <taxon>Eukaryota</taxon>
        <taxon>Fungi</taxon>
        <taxon>Dikarya</taxon>
        <taxon>Basidiomycota</taxon>
        <taxon>Agaricomycotina</taxon>
        <taxon>Agaricomycetes</taxon>
        <taxon>Polyporales</taxon>
        <taxon>Gelatoporiaceae</taxon>
        <taxon>Obba</taxon>
    </lineage>
</organism>
<keyword evidence="2" id="KW-0808">Transferase</keyword>
<evidence type="ECO:0000313" key="2">
    <source>
        <dbReference type="EMBL" id="OCH86134.1"/>
    </source>
</evidence>
<dbReference type="InterPro" id="IPR029063">
    <property type="entry name" value="SAM-dependent_MTases_sf"/>
</dbReference>
<dbReference type="GO" id="GO:0008168">
    <property type="term" value="F:methyltransferase activity"/>
    <property type="evidence" value="ECO:0007669"/>
    <property type="project" value="UniProtKB-KW"/>
</dbReference>
<dbReference type="PANTHER" id="PTHR47473:SF1">
    <property type="entry name" value="METHYLTRANSFERASE DOMAIN-CONTAINING PROTEIN"/>
    <property type="match status" value="1"/>
</dbReference>
<dbReference type="SUPFAM" id="SSF53335">
    <property type="entry name" value="S-adenosyl-L-methionine-dependent methyltransferases"/>
    <property type="match status" value="1"/>
</dbReference>
<dbReference type="GO" id="GO:0032259">
    <property type="term" value="P:methylation"/>
    <property type="evidence" value="ECO:0007669"/>
    <property type="project" value="UniProtKB-KW"/>
</dbReference>
<protein>
    <submittedName>
        <fullName evidence="2">S-adenosyl-L-methionine-dependent methyltransferase</fullName>
    </submittedName>
</protein>